<dbReference type="OrthoDB" id="8250143at2"/>
<organism evidence="1 2">
    <name type="scientific">Bradyrhizobium cytisi</name>
    <dbReference type="NCBI Taxonomy" id="515489"/>
    <lineage>
        <taxon>Bacteria</taxon>
        <taxon>Pseudomonadati</taxon>
        <taxon>Pseudomonadota</taxon>
        <taxon>Alphaproteobacteria</taxon>
        <taxon>Hyphomicrobiales</taxon>
        <taxon>Nitrobacteraceae</taxon>
        <taxon>Bradyrhizobium</taxon>
    </lineage>
</organism>
<dbReference type="InterPro" id="IPR009962">
    <property type="entry name" value="DUF1488"/>
</dbReference>
<proteinExistence type="predicted"/>
<gene>
    <name evidence="1" type="ORF">FXB38_32290</name>
</gene>
<evidence type="ECO:0000313" key="1">
    <source>
        <dbReference type="EMBL" id="TYL75897.1"/>
    </source>
</evidence>
<protein>
    <submittedName>
        <fullName evidence="1">DUF1488 domain-containing protein</fullName>
    </submittedName>
</protein>
<comment type="caution">
    <text evidence="1">The sequence shown here is derived from an EMBL/GenBank/DDBJ whole genome shotgun (WGS) entry which is preliminary data.</text>
</comment>
<accession>A0A5S4W2Z5</accession>
<dbReference type="SUPFAM" id="SSF160272">
    <property type="entry name" value="Shew3726-like"/>
    <property type="match status" value="1"/>
</dbReference>
<dbReference type="Proteomes" id="UP000324853">
    <property type="component" value="Unassembled WGS sequence"/>
</dbReference>
<dbReference type="InterPro" id="IPR036692">
    <property type="entry name" value="Shew3726-like_sf"/>
</dbReference>
<evidence type="ECO:0000313" key="2">
    <source>
        <dbReference type="Proteomes" id="UP000324853"/>
    </source>
</evidence>
<dbReference type="EMBL" id="VSSR01000063">
    <property type="protein sequence ID" value="TYL75897.1"/>
    <property type="molecule type" value="Genomic_DNA"/>
</dbReference>
<dbReference type="AlphaFoldDB" id="A0A5S4W2Z5"/>
<dbReference type="Gene3D" id="3.30.160.140">
    <property type="entry name" value="Shew3726-like"/>
    <property type="match status" value="1"/>
</dbReference>
<name>A0A5S4W2Z5_9BRAD</name>
<sequence length="104" mass="12003">MHCPVRGCERDNWMPLARDRIIGHDLERLAFRFTMTNDGDVVHCQISDAAMDELAGMQGTESSARQAQFMSLRETIERLASELYDEAPRFKGYVVRIFTRHLGR</sequence>
<keyword evidence="2" id="KW-1185">Reference proteome</keyword>
<dbReference type="Pfam" id="PF07369">
    <property type="entry name" value="DUF1488"/>
    <property type="match status" value="1"/>
</dbReference>
<reference evidence="1 2" key="1">
    <citation type="submission" date="2019-08" db="EMBL/GenBank/DDBJ databases">
        <title>Bradyrhizobium hipponensis sp. nov., a rhizobium isolated from a Lupinus angustifolius root nodule in Tunisia.</title>
        <authorList>
            <person name="Off K."/>
            <person name="Rejili M."/>
            <person name="Mars M."/>
            <person name="Brachmann A."/>
            <person name="Marin M."/>
        </authorList>
    </citation>
    <scope>NUCLEOTIDE SEQUENCE [LARGE SCALE GENOMIC DNA]</scope>
    <source>
        <strain evidence="1 2">CTAW11</strain>
    </source>
</reference>